<dbReference type="InterPro" id="IPR029052">
    <property type="entry name" value="Metallo-depent_PP-like"/>
</dbReference>
<dbReference type="GO" id="GO:0016791">
    <property type="term" value="F:phosphatase activity"/>
    <property type="evidence" value="ECO:0007669"/>
    <property type="project" value="TreeGrafter"/>
</dbReference>
<sequence>MRLVVISDIHANLEAFRAILTRIDEIKPDRILCLGDIVGYGPNPNECVEIVKKRVDVSLSGNHEYGVLGRTDLRTFSENARIACEWTREVLSEENFAYMRELPVSCVDEGMFLVHSTPLNPERWNYVFTARDASLQFSGFGESICLLGHSHVPACFEEGGGICTLSESNPLYLKEGRKYIINIGSVGQPRDYDPRASFGVIDTEEKKVQLIRISYEIEVVQRKIINRGLPLFLAERLKIGA</sequence>
<dbReference type="InterPro" id="IPR024654">
    <property type="entry name" value="Calcineurin-like_PHP_lpxH"/>
</dbReference>
<accession>A0A235BQR2</accession>
<organism evidence="3 4">
    <name type="scientific">candidate division WOR-3 bacterium JGI_Cruoil_03_44_89</name>
    <dbReference type="NCBI Taxonomy" id="1973748"/>
    <lineage>
        <taxon>Bacteria</taxon>
        <taxon>Bacteria division WOR-3</taxon>
    </lineage>
</organism>
<name>A0A235BQR2_UNCW3</name>
<evidence type="ECO:0000256" key="1">
    <source>
        <dbReference type="ARBA" id="ARBA00008950"/>
    </source>
</evidence>
<dbReference type="CDD" id="cd00838">
    <property type="entry name" value="MPP_superfamily"/>
    <property type="match status" value="1"/>
</dbReference>
<dbReference type="InterPro" id="IPR050126">
    <property type="entry name" value="Ap4A_hydrolase"/>
</dbReference>
<comment type="caution">
    <text evidence="3">The sequence shown here is derived from an EMBL/GenBank/DDBJ whole genome shotgun (WGS) entry which is preliminary data.</text>
</comment>
<comment type="similarity">
    <text evidence="1">Belongs to the metallophosphoesterase superfamily. YfcE family.</text>
</comment>
<dbReference type="Proteomes" id="UP000215215">
    <property type="component" value="Unassembled WGS sequence"/>
</dbReference>
<reference evidence="3 4" key="1">
    <citation type="submission" date="2017-07" db="EMBL/GenBank/DDBJ databases">
        <title>Recovery of genomes from metagenomes via a dereplication, aggregation, and scoring strategy.</title>
        <authorList>
            <person name="Sieber C.M."/>
            <person name="Probst A.J."/>
            <person name="Sharrar A."/>
            <person name="Thomas B.C."/>
            <person name="Hess M."/>
            <person name="Tringe S.G."/>
            <person name="Banfield J.F."/>
        </authorList>
    </citation>
    <scope>NUCLEOTIDE SEQUENCE [LARGE SCALE GENOMIC DNA]</scope>
    <source>
        <strain evidence="3">JGI_Cruoil_03_44_89</strain>
    </source>
</reference>
<dbReference type="Gene3D" id="3.60.21.10">
    <property type="match status" value="1"/>
</dbReference>
<protein>
    <recommendedName>
        <fullName evidence="2">Calcineurin-like phosphoesterase domain-containing protein</fullName>
    </recommendedName>
</protein>
<evidence type="ECO:0000259" key="2">
    <source>
        <dbReference type="Pfam" id="PF12850"/>
    </source>
</evidence>
<feature type="domain" description="Calcineurin-like phosphoesterase" evidence="2">
    <location>
        <begin position="1"/>
        <end position="205"/>
    </location>
</feature>
<gene>
    <name evidence="3" type="ORF">CH333_07210</name>
</gene>
<dbReference type="PANTHER" id="PTHR42850">
    <property type="entry name" value="METALLOPHOSPHOESTERASE"/>
    <property type="match status" value="1"/>
</dbReference>
<dbReference type="PIRSF" id="PIRSF000883">
    <property type="entry name" value="Pesterase_MJ0912"/>
    <property type="match status" value="1"/>
</dbReference>
<evidence type="ECO:0000313" key="3">
    <source>
        <dbReference type="EMBL" id="OYD14820.1"/>
    </source>
</evidence>
<dbReference type="Pfam" id="PF12850">
    <property type="entry name" value="Metallophos_2"/>
    <property type="match status" value="1"/>
</dbReference>
<proteinExistence type="inferred from homology"/>
<dbReference type="AlphaFoldDB" id="A0A235BQR2"/>
<dbReference type="EMBL" id="NOZQ01000157">
    <property type="protein sequence ID" value="OYD14820.1"/>
    <property type="molecule type" value="Genomic_DNA"/>
</dbReference>
<dbReference type="GO" id="GO:0005737">
    <property type="term" value="C:cytoplasm"/>
    <property type="evidence" value="ECO:0007669"/>
    <property type="project" value="TreeGrafter"/>
</dbReference>
<dbReference type="PANTHER" id="PTHR42850:SF2">
    <property type="entry name" value="BLL5683 PROTEIN"/>
    <property type="match status" value="1"/>
</dbReference>
<evidence type="ECO:0000313" key="4">
    <source>
        <dbReference type="Proteomes" id="UP000215215"/>
    </source>
</evidence>
<dbReference type="SUPFAM" id="SSF56300">
    <property type="entry name" value="Metallo-dependent phosphatases"/>
    <property type="match status" value="1"/>
</dbReference>
<dbReference type="InterPro" id="IPR011152">
    <property type="entry name" value="Pesterase_MJ0912"/>
</dbReference>